<organism evidence="3 4">
    <name type="scientific">Streptomyces pathocidini</name>
    <dbReference type="NCBI Taxonomy" id="1650571"/>
    <lineage>
        <taxon>Bacteria</taxon>
        <taxon>Bacillati</taxon>
        <taxon>Actinomycetota</taxon>
        <taxon>Actinomycetes</taxon>
        <taxon>Kitasatosporales</taxon>
        <taxon>Streptomycetaceae</taxon>
        <taxon>Streptomyces</taxon>
    </lineage>
</organism>
<dbReference type="RefSeq" id="WP_157859060.1">
    <property type="nucleotide sequence ID" value="NZ_JBIRWE010000003.1"/>
</dbReference>
<feature type="transmembrane region" description="Helical" evidence="1">
    <location>
        <begin position="230"/>
        <end position="250"/>
    </location>
</feature>
<evidence type="ECO:0000256" key="2">
    <source>
        <dbReference type="SAM" id="SignalP"/>
    </source>
</evidence>
<accession>A0ABW7USN2</accession>
<dbReference type="Gene3D" id="2.60.40.10">
    <property type="entry name" value="Immunoglobulins"/>
    <property type="match status" value="1"/>
</dbReference>
<keyword evidence="1" id="KW-0472">Membrane</keyword>
<proteinExistence type="predicted"/>
<dbReference type="EMBL" id="JBIRWE010000003">
    <property type="protein sequence ID" value="MFI1964422.1"/>
    <property type="molecule type" value="Genomic_DNA"/>
</dbReference>
<keyword evidence="1" id="KW-1133">Transmembrane helix</keyword>
<name>A0ABW7USN2_9ACTN</name>
<dbReference type="InterPro" id="IPR013783">
    <property type="entry name" value="Ig-like_fold"/>
</dbReference>
<sequence>MIRTSGAAVAAGLILTGALGGTAFADDSGGNSGVKVTGHDQKDSLGRLLPGFTRSVVSVDCPDGGYLYYGGVIMTGLPDGLYQYGDSRTDRTLVSGTPTKAGTYKVHLDITCMGGTGPERKGSGDFTWVIEEKEGDSGITLNAFNQHHKVGAWVGNLNPVVGSCRKNSPDHTPKFTLTGLPPGIEANEKGGVWGQPSKAGTYTVKVNAVCNEDDQAFASFVWKIDDEAQVPMSGGSVALIAAGAAGVALAGGAHLRRRKKAGAATAAA</sequence>
<protein>
    <submittedName>
        <fullName evidence="3">Uncharacterized protein</fullName>
    </submittedName>
</protein>
<evidence type="ECO:0000256" key="1">
    <source>
        <dbReference type="SAM" id="Phobius"/>
    </source>
</evidence>
<keyword evidence="1" id="KW-0812">Transmembrane</keyword>
<evidence type="ECO:0000313" key="4">
    <source>
        <dbReference type="Proteomes" id="UP001611548"/>
    </source>
</evidence>
<comment type="caution">
    <text evidence="3">The sequence shown here is derived from an EMBL/GenBank/DDBJ whole genome shotgun (WGS) entry which is preliminary data.</text>
</comment>
<dbReference type="Proteomes" id="UP001611548">
    <property type="component" value="Unassembled WGS sequence"/>
</dbReference>
<feature type="signal peptide" evidence="2">
    <location>
        <begin position="1"/>
        <end position="25"/>
    </location>
</feature>
<gene>
    <name evidence="3" type="ORF">ACH429_09900</name>
</gene>
<evidence type="ECO:0000313" key="3">
    <source>
        <dbReference type="EMBL" id="MFI1964422.1"/>
    </source>
</evidence>
<keyword evidence="4" id="KW-1185">Reference proteome</keyword>
<feature type="chain" id="PRO_5047110193" evidence="2">
    <location>
        <begin position="26"/>
        <end position="268"/>
    </location>
</feature>
<reference evidence="3 4" key="1">
    <citation type="submission" date="2024-10" db="EMBL/GenBank/DDBJ databases">
        <title>The Natural Products Discovery Center: Release of the First 8490 Sequenced Strains for Exploring Actinobacteria Biosynthetic Diversity.</title>
        <authorList>
            <person name="Kalkreuter E."/>
            <person name="Kautsar S.A."/>
            <person name="Yang D."/>
            <person name="Bader C.D."/>
            <person name="Teijaro C.N."/>
            <person name="Fluegel L."/>
            <person name="Davis C.M."/>
            <person name="Simpson J.R."/>
            <person name="Lauterbach L."/>
            <person name="Steele A.D."/>
            <person name="Gui C."/>
            <person name="Meng S."/>
            <person name="Li G."/>
            <person name="Viehrig K."/>
            <person name="Ye F."/>
            <person name="Su P."/>
            <person name="Kiefer A.F."/>
            <person name="Nichols A."/>
            <person name="Cepeda A.J."/>
            <person name="Yan W."/>
            <person name="Fan B."/>
            <person name="Jiang Y."/>
            <person name="Adhikari A."/>
            <person name="Zheng C.-J."/>
            <person name="Schuster L."/>
            <person name="Cowan T.M."/>
            <person name="Smanski M.J."/>
            <person name="Chevrette M.G."/>
            <person name="De Carvalho L.P.S."/>
            <person name="Shen B."/>
        </authorList>
    </citation>
    <scope>NUCLEOTIDE SEQUENCE [LARGE SCALE GENOMIC DNA]</scope>
    <source>
        <strain evidence="3 4">NPDC020327</strain>
    </source>
</reference>
<keyword evidence="2" id="KW-0732">Signal</keyword>